<dbReference type="PATRIC" id="fig|1429438.4.peg.5714"/>
<comment type="caution">
    <text evidence="7">The sequence shown here is derived from an EMBL/GenBank/DDBJ whole genome shotgun (WGS) entry which is preliminary data.</text>
</comment>
<reference evidence="7 8" key="1">
    <citation type="journal article" date="2014" name="Nature">
        <title>An environmental bacterial taxon with a large and distinct metabolic repertoire.</title>
        <authorList>
            <person name="Wilson M.C."/>
            <person name="Mori T."/>
            <person name="Ruckert C."/>
            <person name="Uria A.R."/>
            <person name="Helf M.J."/>
            <person name="Takada K."/>
            <person name="Gernert C."/>
            <person name="Steffens U.A."/>
            <person name="Heycke N."/>
            <person name="Schmitt S."/>
            <person name="Rinke C."/>
            <person name="Helfrich E.J."/>
            <person name="Brachmann A.O."/>
            <person name="Gurgui C."/>
            <person name="Wakimoto T."/>
            <person name="Kracht M."/>
            <person name="Crusemann M."/>
            <person name="Hentschel U."/>
            <person name="Abe I."/>
            <person name="Matsunaga S."/>
            <person name="Kalinowski J."/>
            <person name="Takeyama H."/>
            <person name="Piel J."/>
        </authorList>
    </citation>
    <scope>NUCLEOTIDE SEQUENCE [LARGE SCALE GENOMIC DNA]</scope>
    <source>
        <strain evidence="8">TSY1</strain>
    </source>
</reference>
<evidence type="ECO:0000313" key="8">
    <source>
        <dbReference type="Proteomes" id="UP000019141"/>
    </source>
</evidence>
<dbReference type="InterPro" id="IPR015421">
    <property type="entry name" value="PyrdxlP-dep_Trfase_major"/>
</dbReference>
<dbReference type="PROSITE" id="PS00600">
    <property type="entry name" value="AA_TRANSFER_CLASS_3"/>
    <property type="match status" value="1"/>
</dbReference>
<dbReference type="PANTHER" id="PTHR43094">
    <property type="entry name" value="AMINOTRANSFERASE"/>
    <property type="match status" value="1"/>
</dbReference>
<evidence type="ECO:0000256" key="6">
    <source>
        <dbReference type="RuleBase" id="RU003560"/>
    </source>
</evidence>
<comment type="similarity">
    <text evidence="2 6">Belongs to the class-III pyridoxal-phosphate-dependent aminotransferase family.</text>
</comment>
<dbReference type="Gene3D" id="3.90.1150.10">
    <property type="entry name" value="Aspartate Aminotransferase, domain 1"/>
    <property type="match status" value="1"/>
</dbReference>
<evidence type="ECO:0000256" key="5">
    <source>
        <dbReference type="ARBA" id="ARBA00022898"/>
    </source>
</evidence>
<dbReference type="FunFam" id="3.40.640.10:FF:000014">
    <property type="entry name" value="Adenosylmethionine-8-amino-7-oxononanoate aminotransferase, probable"/>
    <property type="match status" value="1"/>
</dbReference>
<accession>W4LC54</accession>
<evidence type="ECO:0000256" key="4">
    <source>
        <dbReference type="ARBA" id="ARBA00022679"/>
    </source>
</evidence>
<comment type="cofactor">
    <cofactor evidence="1">
        <name>pyridoxal 5'-phosphate</name>
        <dbReference type="ChEBI" id="CHEBI:597326"/>
    </cofactor>
</comment>
<dbReference type="InterPro" id="IPR015422">
    <property type="entry name" value="PyrdxlP-dep_Trfase_small"/>
</dbReference>
<keyword evidence="4" id="KW-0808">Transferase</keyword>
<dbReference type="InterPro" id="IPR005814">
    <property type="entry name" value="Aminotrans_3"/>
</dbReference>
<dbReference type="CDD" id="cd00610">
    <property type="entry name" value="OAT_like"/>
    <property type="match status" value="1"/>
</dbReference>
<dbReference type="InterPro" id="IPR015424">
    <property type="entry name" value="PyrdxlP-dep_Trfase"/>
</dbReference>
<evidence type="ECO:0000256" key="3">
    <source>
        <dbReference type="ARBA" id="ARBA00022576"/>
    </source>
</evidence>
<dbReference type="HOGENOM" id="CLU_016922_10_0_7"/>
<dbReference type="AlphaFoldDB" id="W4LC54"/>
<dbReference type="SUPFAM" id="SSF53383">
    <property type="entry name" value="PLP-dependent transferases"/>
    <property type="match status" value="1"/>
</dbReference>
<keyword evidence="5 6" id="KW-0663">Pyridoxal phosphate</keyword>
<dbReference type="Proteomes" id="UP000019141">
    <property type="component" value="Unassembled WGS sequence"/>
</dbReference>
<sequence length="464" mass="50324">MATQLPVISSLPNDAGSEMLQEAGSEHIWLHGASRRALLEQTDKRILVEGKGCIVKDIDGNEFIDALAGLWLVNIGHGRREIGEAMAAQASTLAYASSAQATTVPAIRLATLLSEITPGDLSTVFFCSGGSEAVESAVKIARQYHYFRGEPKRQKVIGRRGSYHGATYGAMSVSGTRQMSEPYHSPFMPGTMHVSPPYCYRCDYRHTYPACDVYCADAVGQMIEYEGPQTVAAVIAEPVSASQGIVVPPPEYLPRLREICDRHGVLLIADEVINGFGRTGKMFASEHWDLVGDIMTMAKGLSSGYAPIAAAVCRPHVVEPFAGDKKLSHLLTFGGHAVACTAALTNIAIIQDEGIVDNAAAMGTYMMEQLEQLRSHPTVGDVRGIGLLLGVELVKDKTSKEKFPMESEEVKTLNELLLENGLLTRATHIISLSPPLCINRGEVDRIVDILDRSLTAFESKYGYR</sequence>
<dbReference type="InterPro" id="IPR049704">
    <property type="entry name" value="Aminotrans_3_PPA_site"/>
</dbReference>
<dbReference type="Gene3D" id="3.40.640.10">
    <property type="entry name" value="Type I PLP-dependent aspartate aminotransferase-like (Major domain)"/>
    <property type="match status" value="1"/>
</dbReference>
<proteinExistence type="inferred from homology"/>
<evidence type="ECO:0000313" key="7">
    <source>
        <dbReference type="EMBL" id="ETW95572.1"/>
    </source>
</evidence>
<protein>
    <submittedName>
        <fullName evidence="7">Taurine--pyruvate aminotransferase</fullName>
    </submittedName>
</protein>
<organism evidence="7 8">
    <name type="scientific">Entotheonella factor</name>
    <dbReference type="NCBI Taxonomy" id="1429438"/>
    <lineage>
        <taxon>Bacteria</taxon>
        <taxon>Pseudomonadati</taxon>
        <taxon>Nitrospinota/Tectimicrobiota group</taxon>
        <taxon>Candidatus Tectimicrobiota</taxon>
        <taxon>Candidatus Entotheonellia</taxon>
        <taxon>Candidatus Entotheonellales</taxon>
        <taxon>Candidatus Entotheonellaceae</taxon>
        <taxon>Candidatus Entotheonella</taxon>
    </lineage>
</organism>
<keyword evidence="8" id="KW-1185">Reference proteome</keyword>
<keyword evidence="3 7" id="KW-0032">Aminotransferase</keyword>
<dbReference type="Pfam" id="PF00202">
    <property type="entry name" value="Aminotran_3"/>
    <property type="match status" value="1"/>
</dbReference>
<dbReference type="GO" id="GO:0008483">
    <property type="term" value="F:transaminase activity"/>
    <property type="evidence" value="ECO:0007669"/>
    <property type="project" value="UniProtKB-KW"/>
</dbReference>
<dbReference type="PANTHER" id="PTHR43094:SF1">
    <property type="entry name" value="AMINOTRANSFERASE CLASS-III"/>
    <property type="match status" value="1"/>
</dbReference>
<evidence type="ECO:0000256" key="2">
    <source>
        <dbReference type="ARBA" id="ARBA00008954"/>
    </source>
</evidence>
<name>W4LC54_ENTF1</name>
<evidence type="ECO:0000256" key="1">
    <source>
        <dbReference type="ARBA" id="ARBA00001933"/>
    </source>
</evidence>
<dbReference type="EMBL" id="AZHW01000901">
    <property type="protein sequence ID" value="ETW95572.1"/>
    <property type="molecule type" value="Genomic_DNA"/>
</dbReference>
<dbReference type="GO" id="GO:0030170">
    <property type="term" value="F:pyridoxal phosphate binding"/>
    <property type="evidence" value="ECO:0007669"/>
    <property type="project" value="InterPro"/>
</dbReference>
<dbReference type="PIRSF" id="PIRSF000521">
    <property type="entry name" value="Transaminase_4ab_Lys_Orn"/>
    <property type="match status" value="1"/>
</dbReference>
<gene>
    <name evidence="7" type="ORF">ETSY1_30015</name>
</gene>